<comment type="caution">
    <text evidence="1">The sequence shown here is derived from an EMBL/GenBank/DDBJ whole genome shotgun (WGS) entry which is preliminary data.</text>
</comment>
<keyword evidence="2" id="KW-1185">Reference proteome</keyword>
<organism evidence="1 2">
    <name type="scientific">Cotesia congregata</name>
    <name type="common">Parasitoid wasp</name>
    <name type="synonym">Apanteles congregatus</name>
    <dbReference type="NCBI Taxonomy" id="51543"/>
    <lineage>
        <taxon>Eukaryota</taxon>
        <taxon>Metazoa</taxon>
        <taxon>Ecdysozoa</taxon>
        <taxon>Arthropoda</taxon>
        <taxon>Hexapoda</taxon>
        <taxon>Insecta</taxon>
        <taxon>Pterygota</taxon>
        <taxon>Neoptera</taxon>
        <taxon>Endopterygota</taxon>
        <taxon>Hymenoptera</taxon>
        <taxon>Apocrita</taxon>
        <taxon>Ichneumonoidea</taxon>
        <taxon>Braconidae</taxon>
        <taxon>Microgastrinae</taxon>
        <taxon>Cotesia</taxon>
    </lineage>
</organism>
<name>A0A8J2EHF4_COTCN</name>
<evidence type="ECO:0000313" key="2">
    <source>
        <dbReference type="Proteomes" id="UP000786811"/>
    </source>
</evidence>
<gene>
    <name evidence="1" type="ORF">HICCMSTLAB_LOCUS1748</name>
</gene>
<protein>
    <submittedName>
        <fullName evidence="1">Cc_pif5_1</fullName>
    </submittedName>
</protein>
<dbReference type="Proteomes" id="UP000786811">
    <property type="component" value="Unassembled WGS sequence"/>
</dbReference>
<accession>A0A8J2EHF4</accession>
<dbReference type="EMBL" id="CAJNRD030001116">
    <property type="protein sequence ID" value="CAG5075594.1"/>
    <property type="molecule type" value="Genomic_DNA"/>
</dbReference>
<evidence type="ECO:0000313" key="1">
    <source>
        <dbReference type="EMBL" id="CAG5075594.1"/>
    </source>
</evidence>
<sequence>MSSAIKKFFEKLRTGNATSDKYRELTLQPNLINGLEVLSNNNNSLALLKQFFSTAQFQVIDEEIFINDTPVKKIESLLRAGKLKELFNLLHISSEVTTRDEYNFQSLLQPEIPEVNILKFAERYKQAQLQHPDLDFIVTSSADIQRKLTTLAKDKLKIFLNRLQSMASKTQVVDGLFAKVKVDKDVVDNIAVAAKSREGCYLVKTDKSKTKSFKLINRSCSQTSDLTQDTSSEFEPIADSLPYNLQIYLQVLLNEKFLTTKKTERENLINELGLTAAEVIEENIPYLVMKYESKLSKYFSKNNYGNTLFNQLPNEDKKSLHEDLCKLNHGNPCVSCSPLAPRNSIDYVDISKLPVNMTVMYVKKATLLELLVDFDVNLCICACRVL</sequence>
<reference evidence="1" key="1">
    <citation type="submission" date="2021-04" db="EMBL/GenBank/DDBJ databases">
        <authorList>
            <person name="Chebbi M.A.C M."/>
        </authorList>
    </citation>
    <scope>NUCLEOTIDE SEQUENCE</scope>
</reference>
<proteinExistence type="predicted"/>
<dbReference type="OrthoDB" id="7674775at2759"/>
<dbReference type="AlphaFoldDB" id="A0A8J2EHF4"/>